<dbReference type="Proteomes" id="UP000199048">
    <property type="component" value="Unassembled WGS sequence"/>
</dbReference>
<dbReference type="RefSeq" id="WP_092046499.1">
    <property type="nucleotide sequence ID" value="NZ_FOTK01000061.1"/>
</dbReference>
<proteinExistence type="predicted"/>
<gene>
    <name evidence="1" type="ORF">SAMN05192568_10612</name>
</gene>
<evidence type="ECO:0000313" key="1">
    <source>
        <dbReference type="EMBL" id="SFM82145.1"/>
    </source>
</evidence>
<dbReference type="EMBL" id="FOTK01000061">
    <property type="protein sequence ID" value="SFM82145.1"/>
    <property type="molecule type" value="Genomic_DNA"/>
</dbReference>
<evidence type="ECO:0000313" key="2">
    <source>
        <dbReference type="Proteomes" id="UP000199048"/>
    </source>
</evidence>
<dbReference type="STRING" id="582667.SAMN05192568_10612"/>
<accession>A0A1I4TZT6</accession>
<name>A0A1I4TZT6_9HYPH</name>
<protein>
    <submittedName>
        <fullName evidence="1">Uncharacterized protein</fullName>
    </submittedName>
</protein>
<sequence>MGRPPLKLKDPTVSTTVRLPASLLARAKAVIAGGEVSEVIRALLETEVRRRERTKLKPD</sequence>
<keyword evidence="2" id="KW-1185">Reference proteome</keyword>
<reference evidence="2" key="1">
    <citation type="submission" date="2016-10" db="EMBL/GenBank/DDBJ databases">
        <authorList>
            <person name="Varghese N."/>
            <person name="Submissions S."/>
        </authorList>
    </citation>
    <scope>NUCLEOTIDE SEQUENCE [LARGE SCALE GENOMIC DNA]</scope>
    <source>
        <strain evidence="2">BL36</strain>
    </source>
</reference>
<dbReference type="AlphaFoldDB" id="A0A1I4TZT6"/>
<organism evidence="1 2">
    <name type="scientific">Methylobacterium pseudosasicola</name>
    <dbReference type="NCBI Taxonomy" id="582667"/>
    <lineage>
        <taxon>Bacteria</taxon>
        <taxon>Pseudomonadati</taxon>
        <taxon>Pseudomonadota</taxon>
        <taxon>Alphaproteobacteria</taxon>
        <taxon>Hyphomicrobiales</taxon>
        <taxon>Methylobacteriaceae</taxon>
        <taxon>Methylobacterium</taxon>
    </lineage>
</organism>